<gene>
    <name evidence="3" type="ORF">MANAM107_02860</name>
</gene>
<protein>
    <recommendedName>
        <fullName evidence="5">Glycosyltransferase</fullName>
    </recommendedName>
</protein>
<evidence type="ECO:0000313" key="3">
    <source>
        <dbReference type="EMBL" id="BDA63452.1"/>
    </source>
</evidence>
<keyword evidence="4" id="KW-1185">Reference proteome</keyword>
<accession>A0ABN6K1H0</accession>
<sequence>MRRSTGSTRPGKQSNRAQRPPRPRPEALGSAVPRLAMRRRRRAWPRLMRRLRGGEEGQILLLGIGMVTLILALLLVTASATAVYLDLKALTSMADSAAAAGAAGVGGQPYYGGGVPDAASGALTSQAVRAAALEDLAAQAGVVDGVGLSGVELVSAQAQEGNTAVVTLRAHCQPPFLPWGIIPAQGFTLTATGTAAITTVP</sequence>
<evidence type="ECO:0008006" key="5">
    <source>
        <dbReference type="Google" id="ProtNLM"/>
    </source>
</evidence>
<proteinExistence type="predicted"/>
<evidence type="ECO:0000256" key="2">
    <source>
        <dbReference type="SAM" id="Phobius"/>
    </source>
</evidence>
<dbReference type="Proteomes" id="UP000824496">
    <property type="component" value="Chromosome"/>
</dbReference>
<keyword evidence="2" id="KW-1133">Transmembrane helix</keyword>
<evidence type="ECO:0000313" key="4">
    <source>
        <dbReference type="Proteomes" id="UP000824496"/>
    </source>
</evidence>
<feature type="transmembrane region" description="Helical" evidence="2">
    <location>
        <begin position="59"/>
        <end position="85"/>
    </location>
</feature>
<evidence type="ECO:0000256" key="1">
    <source>
        <dbReference type="SAM" id="MobiDB-lite"/>
    </source>
</evidence>
<keyword evidence="2" id="KW-0812">Transmembrane</keyword>
<feature type="compositionally biased region" description="Polar residues" evidence="1">
    <location>
        <begin position="1"/>
        <end position="17"/>
    </location>
</feature>
<organism evidence="3 4">
    <name type="scientific">Actinomyces capricornis</name>
    <dbReference type="NCBI Taxonomy" id="2755559"/>
    <lineage>
        <taxon>Bacteria</taxon>
        <taxon>Bacillati</taxon>
        <taxon>Actinomycetota</taxon>
        <taxon>Actinomycetes</taxon>
        <taxon>Actinomycetales</taxon>
        <taxon>Actinomycetaceae</taxon>
        <taxon>Actinomyces</taxon>
    </lineage>
</organism>
<dbReference type="EMBL" id="AP025017">
    <property type="protein sequence ID" value="BDA63452.1"/>
    <property type="molecule type" value="Genomic_DNA"/>
</dbReference>
<keyword evidence="2" id="KW-0472">Membrane</keyword>
<name>A0ABN6K1H0_9ACTO</name>
<reference evidence="3 4" key="1">
    <citation type="submission" date="2021-08" db="EMBL/GenBank/DDBJ databases">
        <title>Whole genome sequence of novel Actinomyces species strain MAS-1.</title>
        <authorList>
            <person name="Saito M."/>
            <person name="Kuwahara N."/>
            <person name="Takizawa T."/>
            <person name="Gotouda H."/>
            <person name="Ochiai T."/>
        </authorList>
    </citation>
    <scope>NUCLEOTIDE SEQUENCE [LARGE SCALE GENOMIC DNA]</scope>
    <source>
        <strain evidence="3 4">MAS-1</strain>
    </source>
</reference>
<feature type="region of interest" description="Disordered" evidence="1">
    <location>
        <begin position="1"/>
        <end position="33"/>
    </location>
</feature>